<accession>A0AAV1T9F7</accession>
<evidence type="ECO:0000313" key="2">
    <source>
        <dbReference type="Proteomes" id="UP001162060"/>
    </source>
</evidence>
<evidence type="ECO:0000313" key="1">
    <source>
        <dbReference type="EMBL" id="CAK7904676.1"/>
    </source>
</evidence>
<dbReference type="Proteomes" id="UP001162060">
    <property type="component" value="Unassembled WGS sequence"/>
</dbReference>
<protein>
    <submittedName>
        <fullName evidence="1">Uncharacterized protein</fullName>
    </submittedName>
</protein>
<dbReference type="EMBL" id="CAKLBY020000028">
    <property type="protein sequence ID" value="CAK7904676.1"/>
    <property type="molecule type" value="Genomic_DNA"/>
</dbReference>
<proteinExistence type="predicted"/>
<sequence>MIRSAIAFQENAAVPIFEAVKKLVGTLNVAMIRVKHEELDDIAQQPGL</sequence>
<dbReference type="AlphaFoldDB" id="A0AAV1T9F7"/>
<comment type="caution">
    <text evidence="1">The sequence shown here is derived from an EMBL/GenBank/DDBJ whole genome shotgun (WGS) entry which is preliminary data.</text>
</comment>
<name>A0AAV1T9F7_9STRA</name>
<organism evidence="1 2">
    <name type="scientific">Peronospora matthiolae</name>
    <dbReference type="NCBI Taxonomy" id="2874970"/>
    <lineage>
        <taxon>Eukaryota</taxon>
        <taxon>Sar</taxon>
        <taxon>Stramenopiles</taxon>
        <taxon>Oomycota</taxon>
        <taxon>Peronosporomycetes</taxon>
        <taxon>Peronosporales</taxon>
        <taxon>Peronosporaceae</taxon>
        <taxon>Peronospora</taxon>
    </lineage>
</organism>
<gene>
    <name evidence="1" type="ORF">PM001_LOCUS2958</name>
</gene>
<reference evidence="1" key="1">
    <citation type="submission" date="2024-01" db="EMBL/GenBank/DDBJ databases">
        <authorList>
            <person name="Webb A."/>
        </authorList>
    </citation>
    <scope>NUCLEOTIDE SEQUENCE</scope>
    <source>
        <strain evidence="1">Pm1</strain>
    </source>
</reference>